<comment type="caution">
    <text evidence="4">The sequence shown here is derived from an EMBL/GenBank/DDBJ whole genome shotgun (WGS) entry which is preliminary data.</text>
</comment>
<dbReference type="SUPFAM" id="SSF48371">
    <property type="entry name" value="ARM repeat"/>
    <property type="match status" value="1"/>
</dbReference>
<dbReference type="InterPro" id="IPR057566">
    <property type="entry name" value="TPR_TTI1_N"/>
</dbReference>
<dbReference type="Pfam" id="PF21547">
    <property type="entry name" value="TTI1"/>
    <property type="match status" value="1"/>
</dbReference>
<sequence length="1398" mass="155574">MLSSLFLLLIFVKRKHCTRKILNLIETLRRQFNFDQQLTELKTCLCRVRPSLLQLMFDLARSPPLLLLLQSEDCRGDVNEFYQQCDPERGLVVNLIVWDYFMESGLKYLTSNLEGQRLVSSVQLSVTFHLLCCTCTLCILESYENLCFCILDCTLKMRENLGSCFLESVSINKITKMDNLQKKIVFSLDNSPIYQTHPINTCAFAYYLRTCELVFQMLKYDYASTFVLHHLSGMLEFELLFEAPVITRNSAKLALKASSAGEVLLGVSGTSPVGRFYSPHTTSQNTKHLQLPDYVLFPLLLLFDAAVCLNKKIADKILNSFIIVHLDKKKNLSIQPLSPVPFGTTTWKDISSHSFLDALRHLPINAQGPLAKDCGNQPVVSKYDYVGKGSINCGQNTLSFHVNRTKEWIEETSANVDKLLSATLPHICVHPAKKVRRGLVGAIKGLLSNCSCTLKRSKLMLLECLCVLVTDDVEEVSISAQEFLESFFMLSDKQQAENEVADIFLRLVEKLPKVVLGSEETLAVSHAQKLLAVMYYAGPQLVVDHLLRSPITAAHFLDALMQCLNQNSVFSGSLEKIFSAKLISSGYLHSIAELKVGVNCSDEAIVSGASSEFPKVTGFHDIHFQSTLDVTHKEFEVPRMPPWFLHVGSEKLYLALAGILRLVGLSTMADPRDEVSLSTLIDIPLSHLHKLISEVRMRGYSKESWQSWYTRSGSGQLLRQACTAVCILNEIIYGLSDQSVKSFTCTFQKSRINMERLKGTDGSSSTCNSNIARTLLNETVWKVHPRKNARIHLIECIGSILHEYLSAEVWDLPVDQKLVELNDLAEIISLHFFLLFLDFSKQVIIDGIGTFNVCLGEDFSLSGYLHSSLYLLLENLICSNGQIRMAADAVLRIISTSSGHPTVGCLVVANADYIVDSLCRQLRHLDLNPHVPRVLAVMLSYVGVANRILPLLEEPMRSVSLELEILGRHQHPNLTVPFLKAVGEIVKASRNEASAMPKQAESYCMVVDSKLSLMDKEATMESGKSLGSLDGGDSHVVVEQEGIDSSCSFVDTSLENWEKMMFQLNEFRRYRRIVGSVAGSCLTAATPLLASLKEATCLVALDIIEDGIATLAKVEEAFKHEKETKRAIEKAIQLCSFHDLQDTLDADADETDENRLLPVMNKIWPYLVVCIRGKNPAAVRRCLDVVGKVIQICGGDFFSRRFCNDGPHFWKLLMTSPFQKKQILGDEKQPLQLPYRALPSAAEEPLAESSSLKVQAAALNMIADLSRNKRSASALQAVLKKVCGLVMGIACSGVTFLRDASVNALAGLGCIDSDLVWLLLADVYYSLNKNDLPSPPSQDFPQISQLLPALSSPKEYLHAQYGGGTFGFGIDPGSVEIVFKKLSNVLNDDQMYNEIELF</sequence>
<gene>
    <name evidence="4" type="ORF">Syun_030860</name>
</gene>
<evidence type="ECO:0000313" key="5">
    <source>
        <dbReference type="Proteomes" id="UP001420932"/>
    </source>
</evidence>
<dbReference type="Pfam" id="PF24173">
    <property type="entry name" value="TPR_TTI1_N"/>
    <property type="match status" value="1"/>
</dbReference>
<dbReference type="Proteomes" id="UP001420932">
    <property type="component" value="Unassembled WGS sequence"/>
</dbReference>
<dbReference type="Pfam" id="PF24181">
    <property type="entry name" value="TPR_TTI1_C"/>
    <property type="match status" value="1"/>
</dbReference>
<reference evidence="4 5" key="1">
    <citation type="submission" date="2024-01" db="EMBL/GenBank/DDBJ databases">
        <title>Genome assemblies of Stephania.</title>
        <authorList>
            <person name="Yang L."/>
        </authorList>
    </citation>
    <scope>NUCLEOTIDE SEQUENCE [LARGE SCALE GENOMIC DNA]</scope>
    <source>
        <strain evidence="4">YNDBR</strain>
        <tissue evidence="4">Leaf</tissue>
    </source>
</reference>
<evidence type="ECO:0000256" key="1">
    <source>
        <dbReference type="SAM" id="SignalP"/>
    </source>
</evidence>
<protein>
    <recommendedName>
        <fullName evidence="6">ARM repeat superfamily protein</fullName>
    </recommendedName>
</protein>
<dbReference type="PANTHER" id="PTHR18460">
    <property type="entry name" value="TEL2 INTERACTING PROTEIN 1 TTI1 FAMILY MEMBER"/>
    <property type="match status" value="1"/>
</dbReference>
<dbReference type="InterPro" id="IPR016024">
    <property type="entry name" value="ARM-type_fold"/>
</dbReference>
<dbReference type="GO" id="GO:0005737">
    <property type="term" value="C:cytoplasm"/>
    <property type="evidence" value="ECO:0007669"/>
    <property type="project" value="TreeGrafter"/>
</dbReference>
<accession>A0AAP0DUY1</accession>
<feature type="domain" description="TTI1 N-terminal TPR" evidence="2">
    <location>
        <begin position="399"/>
        <end position="472"/>
    </location>
</feature>
<evidence type="ECO:0000259" key="2">
    <source>
        <dbReference type="Pfam" id="PF24173"/>
    </source>
</evidence>
<dbReference type="InterPro" id="IPR057567">
    <property type="entry name" value="TPR_TTI1_C"/>
</dbReference>
<proteinExistence type="predicted"/>
<dbReference type="EMBL" id="JBBNAF010000053">
    <property type="protein sequence ID" value="KAK9081536.1"/>
    <property type="molecule type" value="Genomic_DNA"/>
</dbReference>
<feature type="domain" description="TTI1 C-terminal TPR" evidence="3">
    <location>
        <begin position="1150"/>
        <end position="1317"/>
    </location>
</feature>
<evidence type="ECO:0000259" key="3">
    <source>
        <dbReference type="Pfam" id="PF24181"/>
    </source>
</evidence>
<keyword evidence="5" id="KW-1185">Reference proteome</keyword>
<evidence type="ECO:0000313" key="4">
    <source>
        <dbReference type="EMBL" id="KAK9081536.1"/>
    </source>
</evidence>
<feature type="chain" id="PRO_5042964716" description="ARM repeat superfamily protein" evidence="1">
    <location>
        <begin position="18"/>
        <end position="1398"/>
    </location>
</feature>
<dbReference type="PANTHER" id="PTHR18460:SF3">
    <property type="entry name" value="TELO2-INTERACTING PROTEIN 1 HOMOLOG"/>
    <property type="match status" value="1"/>
</dbReference>
<organism evidence="4 5">
    <name type="scientific">Stephania yunnanensis</name>
    <dbReference type="NCBI Taxonomy" id="152371"/>
    <lineage>
        <taxon>Eukaryota</taxon>
        <taxon>Viridiplantae</taxon>
        <taxon>Streptophyta</taxon>
        <taxon>Embryophyta</taxon>
        <taxon>Tracheophyta</taxon>
        <taxon>Spermatophyta</taxon>
        <taxon>Magnoliopsida</taxon>
        <taxon>Ranunculales</taxon>
        <taxon>Menispermaceae</taxon>
        <taxon>Menispermoideae</taxon>
        <taxon>Cissampelideae</taxon>
        <taxon>Stephania</taxon>
    </lineage>
</organism>
<dbReference type="InterPro" id="IPR049362">
    <property type="entry name" value="TTI1_rpt"/>
</dbReference>
<dbReference type="InterPro" id="IPR052587">
    <property type="entry name" value="TELO2-interacting_protein_1"/>
</dbReference>
<feature type="signal peptide" evidence="1">
    <location>
        <begin position="1"/>
        <end position="17"/>
    </location>
</feature>
<keyword evidence="1" id="KW-0732">Signal</keyword>
<name>A0AAP0DUY1_9MAGN</name>
<evidence type="ECO:0008006" key="6">
    <source>
        <dbReference type="Google" id="ProtNLM"/>
    </source>
</evidence>